<dbReference type="PANTHER" id="PTHR42865">
    <property type="entry name" value="PROTON/GLUTAMATE-ASPARTATE SYMPORTER"/>
    <property type="match status" value="1"/>
</dbReference>
<dbReference type="GO" id="GO:0005295">
    <property type="term" value="F:neutral L-amino acid:sodium symporter activity"/>
    <property type="evidence" value="ECO:0007669"/>
    <property type="project" value="TreeGrafter"/>
</dbReference>
<dbReference type="NCBIfam" id="NF010151">
    <property type="entry name" value="PRK13628.1"/>
    <property type="match status" value="1"/>
</dbReference>
<evidence type="ECO:0000256" key="6">
    <source>
        <dbReference type="ARBA" id="ARBA00022970"/>
    </source>
</evidence>
<feature type="transmembrane region" description="Helical" evidence="9">
    <location>
        <begin position="290"/>
        <end position="311"/>
    </location>
</feature>
<proteinExistence type="inferred from homology"/>
<evidence type="ECO:0000256" key="7">
    <source>
        <dbReference type="ARBA" id="ARBA00022989"/>
    </source>
</evidence>
<organism evidence="10 11">
    <name type="scientific">Candidatus Erwinia haradaeae</name>
    <dbReference type="NCBI Taxonomy" id="1922217"/>
    <lineage>
        <taxon>Bacteria</taxon>
        <taxon>Pseudomonadati</taxon>
        <taxon>Pseudomonadota</taxon>
        <taxon>Gammaproteobacteria</taxon>
        <taxon>Enterobacterales</taxon>
        <taxon>Erwiniaceae</taxon>
        <taxon>Erwinia</taxon>
    </lineage>
</organism>
<keyword evidence="6 9" id="KW-0029">Amino-acid transport</keyword>
<dbReference type="AlphaFoldDB" id="A0A451DAD9"/>
<reference evidence="10 11" key="1">
    <citation type="submission" date="2019-02" db="EMBL/GenBank/DDBJ databases">
        <authorList>
            <person name="Manzano-Marin A."/>
            <person name="Manzano-Marin A."/>
        </authorList>
    </citation>
    <scope>NUCLEOTIDE SEQUENCE [LARGE SCALE GENOMIC DNA]</scope>
    <source>
        <strain evidence="10 11">ErCikochiana</strain>
    </source>
</reference>
<evidence type="ECO:0000256" key="2">
    <source>
        <dbReference type="ARBA" id="ARBA00022448"/>
    </source>
</evidence>
<dbReference type="PANTHER" id="PTHR42865:SF8">
    <property type="entry name" value="SERINE_THREONINE TRANSPORTER SSTT"/>
    <property type="match status" value="1"/>
</dbReference>
<dbReference type="HAMAP" id="MF_01582">
    <property type="entry name" value="Ser_Thr_transp_SstT"/>
    <property type="match status" value="1"/>
</dbReference>
<feature type="transmembrane region" description="Helical" evidence="9">
    <location>
        <begin position="80"/>
        <end position="100"/>
    </location>
</feature>
<feature type="transmembrane region" description="Helical" evidence="9">
    <location>
        <begin position="12"/>
        <end position="31"/>
    </location>
</feature>
<dbReference type="Proteomes" id="UP000294368">
    <property type="component" value="Chromosome"/>
</dbReference>
<keyword evidence="3 9" id="KW-1003">Cell membrane</keyword>
<sequence>MKKEHSRYIPHSLVTQIILSLVLGISLSYVSHSYAIAVGILGDLFVNALKAIAPLLVLMLILTSISSYDNGQKNNIRRIIVLYLLSTFSASILALIASYLNPQHLTLQTSLHKITISPSNIIEVLHSFLMSMVTNPIEALMHANYISILIWGIGLGFAFRTSSESTHVVLNDISNAITKLVHIVMKCAPIGIFGLVSSTIASAGFDVLWQYAQLLSLLLCCMLLILLLFNPLLVWWYIRRNPYPLVFTCLRESGITAFFTRSSAANIPVNMALAKKLGLNPRTYTISIPIGANISMAGASITITALTLATMHTLSMTVDVSTAILLSIIASICACGASGIAGGSLLLMPVVCHIFGIPEEVAMQVVGIGFIISILQDAAETALNSSTDILFTAAVCMSTKYSPKEKKEHNNKDIPSFMEQIIDKQNVDQEIY</sequence>
<keyword evidence="2 9" id="KW-0813">Transport</keyword>
<evidence type="ECO:0000256" key="9">
    <source>
        <dbReference type="HAMAP-Rule" id="MF_01582"/>
    </source>
</evidence>
<comment type="subcellular location">
    <subcellularLocation>
        <location evidence="9">Cell membrane</location>
        <topology evidence="9">Multi-pass membrane protein</topology>
    </subcellularLocation>
    <subcellularLocation>
        <location evidence="1">Membrane</location>
        <topology evidence="1">Multi-pass membrane protein</topology>
    </subcellularLocation>
</comment>
<dbReference type="GO" id="GO:0015826">
    <property type="term" value="P:threonine transport"/>
    <property type="evidence" value="ECO:0007669"/>
    <property type="project" value="InterPro"/>
</dbReference>
<dbReference type="GO" id="GO:0005886">
    <property type="term" value="C:plasma membrane"/>
    <property type="evidence" value="ECO:0007669"/>
    <property type="project" value="UniProtKB-SubCell"/>
</dbReference>
<protein>
    <recommendedName>
        <fullName evidence="9">Serine/threonine transporter SstT</fullName>
    </recommendedName>
    <alternativeName>
        <fullName evidence="9">Na(+)/serine-threonine symporter</fullName>
    </alternativeName>
</protein>
<evidence type="ECO:0000313" key="10">
    <source>
        <dbReference type="EMBL" id="VFP83300.1"/>
    </source>
</evidence>
<dbReference type="EMBL" id="LR217715">
    <property type="protein sequence ID" value="VFP83300.1"/>
    <property type="molecule type" value="Genomic_DNA"/>
</dbReference>
<dbReference type="InterPro" id="IPR023025">
    <property type="entry name" value="Ser_Thr_transp_SstT"/>
</dbReference>
<comment type="catalytic activity">
    <reaction evidence="9">
        <text>L-serine(in) + Na(+)(in) = L-serine(out) + Na(+)(out)</text>
        <dbReference type="Rhea" id="RHEA:29575"/>
        <dbReference type="ChEBI" id="CHEBI:29101"/>
        <dbReference type="ChEBI" id="CHEBI:33384"/>
    </reaction>
</comment>
<name>A0A451DAD9_9GAMM</name>
<keyword evidence="5 9" id="KW-0769">Symport</keyword>
<dbReference type="PRINTS" id="PR00173">
    <property type="entry name" value="EDTRNSPORT"/>
</dbReference>
<gene>
    <name evidence="9 10" type="primary">sstT</name>
    <name evidence="10" type="ORF">ERCIKOCA2762_547</name>
</gene>
<dbReference type="Pfam" id="PF00375">
    <property type="entry name" value="SDF"/>
    <property type="match status" value="1"/>
</dbReference>
<dbReference type="GO" id="GO:0032329">
    <property type="term" value="P:serine transport"/>
    <property type="evidence" value="ECO:0007669"/>
    <property type="project" value="InterPro"/>
</dbReference>
<keyword evidence="7 9" id="KW-1133">Transmembrane helix</keyword>
<dbReference type="Gene3D" id="1.10.3860.10">
    <property type="entry name" value="Sodium:dicarboxylate symporter"/>
    <property type="match status" value="1"/>
</dbReference>
<evidence type="ECO:0000313" key="11">
    <source>
        <dbReference type="Proteomes" id="UP000294368"/>
    </source>
</evidence>
<accession>A0A451DAD9</accession>
<feature type="transmembrane region" description="Helical" evidence="9">
    <location>
        <begin position="211"/>
        <end position="238"/>
    </location>
</feature>
<keyword evidence="4 9" id="KW-0812">Transmembrane</keyword>
<comment type="catalytic activity">
    <reaction evidence="9">
        <text>L-threonine(in) + Na(+)(in) = L-threonine(out) + Na(+)(out)</text>
        <dbReference type="Rhea" id="RHEA:69999"/>
        <dbReference type="ChEBI" id="CHEBI:29101"/>
        <dbReference type="ChEBI" id="CHEBI:57926"/>
    </reaction>
</comment>
<feature type="transmembrane region" description="Helical" evidence="9">
    <location>
        <begin position="180"/>
        <end position="205"/>
    </location>
</feature>
<dbReference type="SUPFAM" id="SSF118215">
    <property type="entry name" value="Proton glutamate symport protein"/>
    <property type="match status" value="1"/>
</dbReference>
<comment type="similarity">
    <text evidence="9">Belongs to the dicarboxylate/amino acid:cation symporter (DAACS) (TC 2.A.23) family.</text>
</comment>
<evidence type="ECO:0000256" key="8">
    <source>
        <dbReference type="ARBA" id="ARBA00023136"/>
    </source>
</evidence>
<dbReference type="FunFam" id="1.10.3860.10:FF:000003">
    <property type="entry name" value="Serine/threonine transporter sstT"/>
    <property type="match status" value="1"/>
</dbReference>
<evidence type="ECO:0000256" key="3">
    <source>
        <dbReference type="ARBA" id="ARBA00022475"/>
    </source>
</evidence>
<dbReference type="OrthoDB" id="9768885at2"/>
<evidence type="ECO:0000256" key="1">
    <source>
        <dbReference type="ARBA" id="ARBA00004141"/>
    </source>
</evidence>
<feature type="transmembrane region" description="Helical" evidence="9">
    <location>
        <begin position="51"/>
        <end position="68"/>
    </location>
</feature>
<keyword evidence="8 9" id="KW-0472">Membrane</keyword>
<dbReference type="RefSeq" id="WP_157988804.1">
    <property type="nucleotide sequence ID" value="NZ_LR217715.1"/>
</dbReference>
<evidence type="ECO:0000256" key="4">
    <source>
        <dbReference type="ARBA" id="ARBA00022692"/>
    </source>
</evidence>
<comment type="function">
    <text evidence="9">Involved in the import of serine and threonine into the cell, with the concomitant import of sodium (symport system).</text>
</comment>
<dbReference type="InterPro" id="IPR036458">
    <property type="entry name" value="Na:dicarbo_symporter_sf"/>
</dbReference>
<feature type="transmembrane region" description="Helical" evidence="9">
    <location>
        <begin position="139"/>
        <end position="159"/>
    </location>
</feature>
<dbReference type="InterPro" id="IPR001991">
    <property type="entry name" value="Na-dicarboxylate_symporter"/>
</dbReference>
<feature type="transmembrane region" description="Helical" evidence="9">
    <location>
        <begin position="323"/>
        <end position="347"/>
    </location>
</feature>
<evidence type="ECO:0000256" key="5">
    <source>
        <dbReference type="ARBA" id="ARBA00022847"/>
    </source>
</evidence>